<evidence type="ECO:0000313" key="3">
    <source>
        <dbReference type="Proteomes" id="UP000735302"/>
    </source>
</evidence>
<proteinExistence type="predicted"/>
<feature type="compositionally biased region" description="Basic and acidic residues" evidence="1">
    <location>
        <begin position="1"/>
        <end position="15"/>
    </location>
</feature>
<reference evidence="2 3" key="1">
    <citation type="journal article" date="2021" name="Elife">
        <title>Chloroplast acquisition without the gene transfer in kleptoplastic sea slugs, Plakobranchus ocellatus.</title>
        <authorList>
            <person name="Maeda T."/>
            <person name="Takahashi S."/>
            <person name="Yoshida T."/>
            <person name="Shimamura S."/>
            <person name="Takaki Y."/>
            <person name="Nagai Y."/>
            <person name="Toyoda A."/>
            <person name="Suzuki Y."/>
            <person name="Arimoto A."/>
            <person name="Ishii H."/>
            <person name="Satoh N."/>
            <person name="Nishiyama T."/>
            <person name="Hasebe M."/>
            <person name="Maruyama T."/>
            <person name="Minagawa J."/>
            <person name="Obokata J."/>
            <person name="Shigenobu S."/>
        </authorList>
    </citation>
    <scope>NUCLEOTIDE SEQUENCE [LARGE SCALE GENOMIC DNA]</scope>
</reference>
<feature type="region of interest" description="Disordered" evidence="1">
    <location>
        <begin position="1"/>
        <end position="95"/>
    </location>
</feature>
<evidence type="ECO:0000313" key="2">
    <source>
        <dbReference type="EMBL" id="GFN75550.1"/>
    </source>
</evidence>
<gene>
    <name evidence="2" type="ORF">PoB_000205600</name>
</gene>
<dbReference type="EMBL" id="BLXT01000273">
    <property type="protein sequence ID" value="GFN75550.1"/>
    <property type="molecule type" value="Genomic_DNA"/>
</dbReference>
<organism evidence="2 3">
    <name type="scientific">Plakobranchus ocellatus</name>
    <dbReference type="NCBI Taxonomy" id="259542"/>
    <lineage>
        <taxon>Eukaryota</taxon>
        <taxon>Metazoa</taxon>
        <taxon>Spiralia</taxon>
        <taxon>Lophotrochozoa</taxon>
        <taxon>Mollusca</taxon>
        <taxon>Gastropoda</taxon>
        <taxon>Heterobranchia</taxon>
        <taxon>Euthyneura</taxon>
        <taxon>Panpulmonata</taxon>
        <taxon>Sacoglossa</taxon>
        <taxon>Placobranchoidea</taxon>
        <taxon>Plakobranchidae</taxon>
        <taxon>Plakobranchus</taxon>
    </lineage>
</organism>
<dbReference type="Proteomes" id="UP000735302">
    <property type="component" value="Unassembled WGS sequence"/>
</dbReference>
<comment type="caution">
    <text evidence="2">The sequence shown here is derived from an EMBL/GenBank/DDBJ whole genome shotgun (WGS) entry which is preliminary data.</text>
</comment>
<protein>
    <submittedName>
        <fullName evidence="2">Uncharacterized protein</fullName>
    </submittedName>
</protein>
<name>A0AAV3XZS2_9GAST</name>
<sequence>MSSGLPDRRATKREVLGSNPSPGPVNIPLLPCVHPALNGADSLATVPPTLQEEEDDDDSDARRRRKKKRRGVRKRRGDGRRRRKKKKKLPAPVCKPGHLVFQGSSLFTEPLNTKDAVLLLVN</sequence>
<keyword evidence="3" id="KW-1185">Reference proteome</keyword>
<accession>A0AAV3XZS2</accession>
<evidence type="ECO:0000256" key="1">
    <source>
        <dbReference type="SAM" id="MobiDB-lite"/>
    </source>
</evidence>
<dbReference type="AlphaFoldDB" id="A0AAV3XZS2"/>
<feature type="compositionally biased region" description="Basic residues" evidence="1">
    <location>
        <begin position="62"/>
        <end position="89"/>
    </location>
</feature>